<name>A0A5N6N6J3_9ASTR</name>
<dbReference type="EMBL" id="SZYD01000013">
    <property type="protein sequence ID" value="KAD4385915.1"/>
    <property type="molecule type" value="Genomic_DNA"/>
</dbReference>
<dbReference type="Pfam" id="PF22936">
    <property type="entry name" value="Pol_BBD"/>
    <property type="match status" value="1"/>
</dbReference>
<dbReference type="Proteomes" id="UP000326396">
    <property type="component" value="Linkage Group LG3"/>
</dbReference>
<comment type="caution">
    <text evidence="2">The sequence shown here is derived from an EMBL/GenBank/DDBJ whole genome shotgun (WGS) entry which is preliminary data.</text>
</comment>
<dbReference type="OrthoDB" id="1932348at2759"/>
<evidence type="ECO:0000313" key="3">
    <source>
        <dbReference type="Proteomes" id="UP000326396"/>
    </source>
</evidence>
<organism evidence="2 3">
    <name type="scientific">Mikania micrantha</name>
    <name type="common">bitter vine</name>
    <dbReference type="NCBI Taxonomy" id="192012"/>
    <lineage>
        <taxon>Eukaryota</taxon>
        <taxon>Viridiplantae</taxon>
        <taxon>Streptophyta</taxon>
        <taxon>Embryophyta</taxon>
        <taxon>Tracheophyta</taxon>
        <taxon>Spermatophyta</taxon>
        <taxon>Magnoliopsida</taxon>
        <taxon>eudicotyledons</taxon>
        <taxon>Gunneridae</taxon>
        <taxon>Pentapetalae</taxon>
        <taxon>asterids</taxon>
        <taxon>campanulids</taxon>
        <taxon>Asterales</taxon>
        <taxon>Asteraceae</taxon>
        <taxon>Asteroideae</taxon>
        <taxon>Heliantheae alliance</taxon>
        <taxon>Eupatorieae</taxon>
        <taxon>Mikania</taxon>
    </lineage>
</organism>
<dbReference type="AlphaFoldDB" id="A0A5N6N6J3"/>
<feature type="domain" description="Retrovirus-related Pol polyprotein from transposon TNT 1-94-like beta-barrel" evidence="1">
    <location>
        <begin position="186"/>
        <end position="228"/>
    </location>
</feature>
<proteinExistence type="predicted"/>
<gene>
    <name evidence="2" type="ORF">E3N88_26084</name>
</gene>
<dbReference type="InterPro" id="IPR054722">
    <property type="entry name" value="PolX-like_BBD"/>
</dbReference>
<accession>A0A5N6N6J3</accession>
<sequence length="251" mass="28144">MNPSTASVDAVVPNSSQNHRPYQVRCVKFDGNEMRVLGSMDLSYVSIKCAGTGIEDSWIKQEVCDDDEDVNRDVSSLNFDDKKKYDVSNVFDNNNVSEFFLIEDVDISNETVKKESDIPRDRCLFTEPENIIYYTLNGKDEIFCDDIHSLSLINPALIDTVVKKPNSKIFQKPDRDSLSIASKNTWYIDSGCSRHMTGNLDLLTNIKCTNGGFVKFAGNTGGYIAKEGVLSNDKKVLNNKACYIEAWSDDT</sequence>
<protein>
    <recommendedName>
        <fullName evidence="1">Retrovirus-related Pol polyprotein from transposon TNT 1-94-like beta-barrel domain-containing protein</fullName>
    </recommendedName>
</protein>
<reference evidence="2 3" key="1">
    <citation type="submission" date="2019-05" db="EMBL/GenBank/DDBJ databases">
        <title>Mikania micrantha, genome provides insights into the molecular mechanism of rapid growth.</title>
        <authorList>
            <person name="Liu B."/>
        </authorList>
    </citation>
    <scope>NUCLEOTIDE SEQUENCE [LARGE SCALE GENOMIC DNA]</scope>
    <source>
        <strain evidence="2">NLD-2019</strain>
        <tissue evidence="2">Leaf</tissue>
    </source>
</reference>
<evidence type="ECO:0000259" key="1">
    <source>
        <dbReference type="Pfam" id="PF22936"/>
    </source>
</evidence>
<keyword evidence="3" id="KW-1185">Reference proteome</keyword>
<evidence type="ECO:0000313" key="2">
    <source>
        <dbReference type="EMBL" id="KAD4385915.1"/>
    </source>
</evidence>